<feature type="non-terminal residue" evidence="2">
    <location>
        <position position="59"/>
    </location>
</feature>
<evidence type="ECO:0000256" key="1">
    <source>
        <dbReference type="SAM" id="MobiDB-lite"/>
    </source>
</evidence>
<dbReference type="EMBL" id="JAEAOA010001929">
    <property type="protein sequence ID" value="KAK3578059.1"/>
    <property type="molecule type" value="Genomic_DNA"/>
</dbReference>
<proteinExistence type="predicted"/>
<protein>
    <submittedName>
        <fullName evidence="2">Uncharacterized protein</fullName>
    </submittedName>
</protein>
<name>A0AAE0RR35_9BIVA</name>
<comment type="caution">
    <text evidence="2">The sequence shown here is derived from an EMBL/GenBank/DDBJ whole genome shotgun (WGS) entry which is preliminary data.</text>
</comment>
<sequence>NETDHLFNHMSKNLSDEDRKKNSNRVTAIVIKEPDWLSNDGEEGVEPALEAKKKKNNAK</sequence>
<accession>A0AAE0RR35</accession>
<keyword evidence="3" id="KW-1185">Reference proteome</keyword>
<evidence type="ECO:0000313" key="2">
    <source>
        <dbReference type="EMBL" id="KAK3578059.1"/>
    </source>
</evidence>
<gene>
    <name evidence="2" type="ORF">CHS0354_032704</name>
</gene>
<dbReference type="AlphaFoldDB" id="A0AAE0RR35"/>
<reference evidence="2" key="1">
    <citation type="journal article" date="2021" name="Genome Biol. Evol.">
        <title>A High-Quality Reference Genome for a Parasitic Bivalve with Doubly Uniparental Inheritance (Bivalvia: Unionida).</title>
        <authorList>
            <person name="Smith C.H."/>
        </authorList>
    </citation>
    <scope>NUCLEOTIDE SEQUENCE</scope>
    <source>
        <strain evidence="2">CHS0354</strain>
    </source>
</reference>
<reference evidence="2" key="3">
    <citation type="submission" date="2023-05" db="EMBL/GenBank/DDBJ databases">
        <authorList>
            <person name="Smith C.H."/>
        </authorList>
    </citation>
    <scope>NUCLEOTIDE SEQUENCE</scope>
    <source>
        <strain evidence="2">CHS0354</strain>
        <tissue evidence="2">Mantle</tissue>
    </source>
</reference>
<evidence type="ECO:0000313" key="3">
    <source>
        <dbReference type="Proteomes" id="UP001195483"/>
    </source>
</evidence>
<reference evidence="2" key="2">
    <citation type="journal article" date="2021" name="Genome Biol. Evol.">
        <title>Developing a high-quality reference genome for a parasitic bivalve with doubly uniparental inheritance (Bivalvia: Unionida).</title>
        <authorList>
            <person name="Smith C.H."/>
        </authorList>
    </citation>
    <scope>NUCLEOTIDE SEQUENCE</scope>
    <source>
        <strain evidence="2">CHS0354</strain>
        <tissue evidence="2">Mantle</tissue>
    </source>
</reference>
<feature type="region of interest" description="Disordered" evidence="1">
    <location>
        <begin position="1"/>
        <end position="59"/>
    </location>
</feature>
<organism evidence="2 3">
    <name type="scientific">Potamilus streckersoni</name>
    <dbReference type="NCBI Taxonomy" id="2493646"/>
    <lineage>
        <taxon>Eukaryota</taxon>
        <taxon>Metazoa</taxon>
        <taxon>Spiralia</taxon>
        <taxon>Lophotrochozoa</taxon>
        <taxon>Mollusca</taxon>
        <taxon>Bivalvia</taxon>
        <taxon>Autobranchia</taxon>
        <taxon>Heteroconchia</taxon>
        <taxon>Palaeoheterodonta</taxon>
        <taxon>Unionida</taxon>
        <taxon>Unionoidea</taxon>
        <taxon>Unionidae</taxon>
        <taxon>Ambleminae</taxon>
        <taxon>Lampsilini</taxon>
        <taxon>Potamilus</taxon>
    </lineage>
</organism>
<dbReference type="Proteomes" id="UP001195483">
    <property type="component" value="Unassembled WGS sequence"/>
</dbReference>